<feature type="transmembrane region" description="Helical" evidence="5">
    <location>
        <begin position="132"/>
        <end position="149"/>
    </location>
</feature>
<evidence type="ECO:0000313" key="7">
    <source>
        <dbReference type="EMBL" id="MET3574492.1"/>
    </source>
</evidence>
<evidence type="ECO:0000259" key="6">
    <source>
        <dbReference type="Pfam" id="PF13515"/>
    </source>
</evidence>
<evidence type="ECO:0000313" key="8">
    <source>
        <dbReference type="Proteomes" id="UP001549099"/>
    </source>
</evidence>
<feature type="transmembrane region" description="Helical" evidence="5">
    <location>
        <begin position="82"/>
        <end position="100"/>
    </location>
</feature>
<evidence type="ECO:0000256" key="4">
    <source>
        <dbReference type="ARBA" id="ARBA00023136"/>
    </source>
</evidence>
<feature type="transmembrane region" description="Helical" evidence="5">
    <location>
        <begin position="434"/>
        <end position="453"/>
    </location>
</feature>
<keyword evidence="2 5" id="KW-0812">Transmembrane</keyword>
<evidence type="ECO:0000256" key="3">
    <source>
        <dbReference type="ARBA" id="ARBA00022989"/>
    </source>
</evidence>
<dbReference type="InterPro" id="IPR049453">
    <property type="entry name" value="Memb_transporter_dom"/>
</dbReference>
<accession>A0ABV2G8V2</accession>
<gene>
    <name evidence="7" type="ORF">ABID49_000368</name>
</gene>
<proteinExistence type="predicted"/>
<organism evidence="7 8">
    <name type="scientific">Bhargavaea ullalensis</name>
    <dbReference type="NCBI Taxonomy" id="1265685"/>
    <lineage>
        <taxon>Bacteria</taxon>
        <taxon>Bacillati</taxon>
        <taxon>Bacillota</taxon>
        <taxon>Bacilli</taxon>
        <taxon>Bacillales</taxon>
        <taxon>Caryophanaceae</taxon>
        <taxon>Bhargavaea</taxon>
    </lineage>
</organism>
<evidence type="ECO:0000256" key="5">
    <source>
        <dbReference type="SAM" id="Phobius"/>
    </source>
</evidence>
<dbReference type="EMBL" id="JBEPLW010000001">
    <property type="protein sequence ID" value="MET3574492.1"/>
    <property type="molecule type" value="Genomic_DNA"/>
</dbReference>
<comment type="caution">
    <text evidence="7">The sequence shown here is derived from an EMBL/GenBank/DDBJ whole genome shotgun (WGS) entry which is preliminary data.</text>
</comment>
<protein>
    <submittedName>
        <fullName evidence="7">Membrane protein YccC</fullName>
    </submittedName>
</protein>
<feature type="transmembrane region" description="Helical" evidence="5">
    <location>
        <begin position="394"/>
        <end position="414"/>
    </location>
</feature>
<keyword evidence="8" id="KW-1185">Reference proteome</keyword>
<evidence type="ECO:0000256" key="2">
    <source>
        <dbReference type="ARBA" id="ARBA00022692"/>
    </source>
</evidence>
<feature type="transmembrane region" description="Helical" evidence="5">
    <location>
        <begin position="346"/>
        <end position="365"/>
    </location>
</feature>
<evidence type="ECO:0000256" key="1">
    <source>
        <dbReference type="ARBA" id="ARBA00004141"/>
    </source>
</evidence>
<dbReference type="Proteomes" id="UP001549099">
    <property type="component" value="Unassembled WGS sequence"/>
</dbReference>
<feature type="transmembrane region" description="Helical" evidence="5">
    <location>
        <begin position="7"/>
        <end position="27"/>
    </location>
</feature>
<reference evidence="7 8" key="1">
    <citation type="submission" date="2024-06" db="EMBL/GenBank/DDBJ databases">
        <title>Genomic Encyclopedia of Type Strains, Phase IV (KMG-IV): sequencing the most valuable type-strain genomes for metagenomic binning, comparative biology and taxonomic classification.</title>
        <authorList>
            <person name="Goeker M."/>
        </authorList>
    </citation>
    <scope>NUCLEOTIDE SEQUENCE [LARGE SCALE GENOMIC DNA]</scope>
    <source>
        <strain evidence="7 8">DSM 26128</strain>
    </source>
</reference>
<feature type="domain" description="Integral membrane bound transporter" evidence="6">
    <location>
        <begin position="356"/>
        <end position="477"/>
    </location>
</feature>
<dbReference type="RefSeq" id="WP_354194707.1">
    <property type="nucleotide sequence ID" value="NZ_JBEPLW010000001.1"/>
</dbReference>
<sequence length="634" mass="70730">MKLTKKTILSNTVLFVFILGFVLGFGALFGSENILIGVSTITAMLMLLERDFTSHPVMNTMKFVGLNLFMGIAAFLTGFNIWTAIPLNFIVMFVISYFLIYNLKNPLYFPFSLQYLFLLAMPVDAAQLPLRLASLAVGAVAIMAVQMLANRKRIKKSGDKKVEALLEELNEKIRLIREGEPSDEMDRQITGHIGELRSIIYEKREDDYYLTEEGRLKLKISAALEKLNSLLNRMEDKEAQRALLPDVSRLLLVAQDAMQNKGEPGALEETFHQLLQTSNKGKHGRDLFVLRMLHHLDFLKTNLTDLKKLDGKRATFSDKLENIPKTFQKVSIRETPSHTNSIKLSYAIRMAVGISLSAFIVDFFGWEEGRWMMFTVLSVIIPLYEGSKKKMRDRIFATAVGALAVTVLFTIVQSNPVRSLLLMAAGYLMSYIKVYRYSTILVTFSAIGTVALATGATEILTLERIGLVAAGVVLASLINRFILPYKLADANQDLKAMFEDTLCEMRTEVARKADGGGSPDAIRNLLIITTLIEDRLQLNNQESSDAQQTAWLANKRSAAGTLYELYHWIGEHGLTPPAADAVKNCLQPSSGRPCETDDLHAMIGAAPRIEDRLVLSMVLDAMEDLHETRSAISG</sequence>
<dbReference type="Pfam" id="PF13515">
    <property type="entry name" value="FUSC_2"/>
    <property type="match status" value="1"/>
</dbReference>
<keyword evidence="4 5" id="KW-0472">Membrane</keyword>
<feature type="transmembrane region" description="Helical" evidence="5">
    <location>
        <begin position="465"/>
        <end position="483"/>
    </location>
</feature>
<feature type="transmembrane region" description="Helical" evidence="5">
    <location>
        <begin position="60"/>
        <end position="76"/>
    </location>
</feature>
<comment type="subcellular location">
    <subcellularLocation>
        <location evidence="1">Membrane</location>
        <topology evidence="1">Multi-pass membrane protein</topology>
    </subcellularLocation>
</comment>
<keyword evidence="3 5" id="KW-1133">Transmembrane helix</keyword>
<name>A0ABV2G8V2_9BACL</name>